<dbReference type="SUPFAM" id="SSF56487">
    <property type="entry name" value="SRCR-like"/>
    <property type="match status" value="4"/>
</dbReference>
<keyword evidence="4" id="KW-0325">Glycoprotein</keyword>
<evidence type="ECO:0000256" key="2">
    <source>
        <dbReference type="ARBA" id="ARBA00022737"/>
    </source>
</evidence>
<feature type="disulfide bond" evidence="5">
    <location>
        <begin position="394"/>
        <end position="404"/>
    </location>
</feature>
<dbReference type="GO" id="GO:0016020">
    <property type="term" value="C:membrane"/>
    <property type="evidence" value="ECO:0007669"/>
    <property type="project" value="InterPro"/>
</dbReference>
<evidence type="ECO:0000256" key="6">
    <source>
        <dbReference type="SAM" id="SignalP"/>
    </source>
</evidence>
<keyword evidence="1 6" id="KW-0732">Signal</keyword>
<comment type="caution">
    <text evidence="5">Lacks conserved residue(s) required for the propagation of feature annotation.</text>
</comment>
<dbReference type="InParanoid" id="A0A1X7UHV0"/>
<dbReference type="SMART" id="SM00202">
    <property type="entry name" value="SR"/>
    <property type="match status" value="3"/>
</dbReference>
<dbReference type="InterPro" id="IPR053243">
    <property type="entry name" value="SJ_maturation_regulator"/>
</dbReference>
<dbReference type="AlphaFoldDB" id="A0A1X7UHV0"/>
<evidence type="ECO:0000256" key="5">
    <source>
        <dbReference type="PROSITE-ProRule" id="PRU00196"/>
    </source>
</evidence>
<dbReference type="PRINTS" id="PR00258">
    <property type="entry name" value="SPERACTRCPTR"/>
</dbReference>
<dbReference type="EnsemblMetazoa" id="Aqu2.1.27235_001">
    <property type="protein sequence ID" value="Aqu2.1.27235_001"/>
    <property type="gene ID" value="Aqu2.1.27235"/>
</dbReference>
<dbReference type="FunFam" id="3.10.250.10:FF:000006">
    <property type="entry name" value="neurotrypsin isoform X2"/>
    <property type="match status" value="1"/>
</dbReference>
<feature type="chain" id="PRO_5012372228" evidence="6">
    <location>
        <begin position="25"/>
        <end position="677"/>
    </location>
</feature>
<dbReference type="PANTHER" id="PTHR47653">
    <property type="entry name" value="PROTEIN BARK BEETLE"/>
    <property type="match status" value="1"/>
</dbReference>
<dbReference type="Pfam" id="PF00530">
    <property type="entry name" value="SRCR"/>
    <property type="match status" value="3"/>
</dbReference>
<protein>
    <submittedName>
        <fullName evidence="9">Uncharacterized protein</fullName>
    </submittedName>
</protein>
<dbReference type="PROSITE" id="PS00420">
    <property type="entry name" value="SRCR_1"/>
    <property type="match status" value="2"/>
</dbReference>
<dbReference type="PROSITE" id="PS50958">
    <property type="entry name" value="SMB_2"/>
    <property type="match status" value="1"/>
</dbReference>
<dbReference type="GO" id="GO:0045217">
    <property type="term" value="P:cell-cell junction maintenance"/>
    <property type="evidence" value="ECO:0007669"/>
    <property type="project" value="TreeGrafter"/>
</dbReference>
<evidence type="ECO:0000256" key="1">
    <source>
        <dbReference type="ARBA" id="ARBA00022729"/>
    </source>
</evidence>
<evidence type="ECO:0000259" key="8">
    <source>
        <dbReference type="PROSITE" id="PS50958"/>
    </source>
</evidence>
<dbReference type="Gene3D" id="3.10.250.10">
    <property type="entry name" value="SRCR-like domain"/>
    <property type="match status" value="3"/>
</dbReference>
<feature type="domain" description="SRCR" evidence="7">
    <location>
        <begin position="434"/>
        <end position="511"/>
    </location>
</feature>
<dbReference type="InterPro" id="IPR001212">
    <property type="entry name" value="Somatomedin_B_dom"/>
</dbReference>
<dbReference type="InterPro" id="IPR001190">
    <property type="entry name" value="SRCR"/>
</dbReference>
<dbReference type="OrthoDB" id="536948at2759"/>
<reference evidence="9" key="1">
    <citation type="submission" date="2017-05" db="UniProtKB">
        <authorList>
            <consortium name="EnsemblMetazoa"/>
        </authorList>
    </citation>
    <scope>IDENTIFICATION</scope>
</reference>
<feature type="domain" description="SRCR" evidence="7">
    <location>
        <begin position="208"/>
        <end position="309"/>
    </location>
</feature>
<dbReference type="InterPro" id="IPR036772">
    <property type="entry name" value="SRCR-like_dom_sf"/>
</dbReference>
<accession>A0A1X7UHV0</accession>
<evidence type="ECO:0000259" key="7">
    <source>
        <dbReference type="PROSITE" id="PS50287"/>
    </source>
</evidence>
<proteinExistence type="predicted"/>
<dbReference type="PROSITE" id="PS50287">
    <property type="entry name" value="SRCR_2"/>
    <property type="match status" value="3"/>
</dbReference>
<dbReference type="eggNOG" id="KOG4297">
    <property type="taxonomic scope" value="Eukaryota"/>
</dbReference>
<evidence type="ECO:0000256" key="3">
    <source>
        <dbReference type="ARBA" id="ARBA00023157"/>
    </source>
</evidence>
<feature type="domain" description="SMB" evidence="8">
    <location>
        <begin position="22"/>
        <end position="75"/>
    </location>
</feature>
<feature type="signal peptide" evidence="6">
    <location>
        <begin position="1"/>
        <end position="24"/>
    </location>
</feature>
<name>A0A1X7UHV0_AMPQE</name>
<organism evidence="9">
    <name type="scientific">Amphimedon queenslandica</name>
    <name type="common">Sponge</name>
    <dbReference type="NCBI Taxonomy" id="400682"/>
    <lineage>
        <taxon>Eukaryota</taxon>
        <taxon>Metazoa</taxon>
        <taxon>Porifera</taxon>
        <taxon>Demospongiae</taxon>
        <taxon>Heteroscleromorpha</taxon>
        <taxon>Haplosclerida</taxon>
        <taxon>Niphatidae</taxon>
        <taxon>Amphimedon</taxon>
    </lineage>
</organism>
<evidence type="ECO:0000313" key="9">
    <source>
        <dbReference type="EnsemblMetazoa" id="Aqu2.1.27235_001"/>
    </source>
</evidence>
<dbReference type="PANTHER" id="PTHR47653:SF1">
    <property type="entry name" value="DELETED IN MALIGNANT BRAIN TUMORS 1 PROTEIN"/>
    <property type="match status" value="1"/>
</dbReference>
<feature type="disulfide bond" evidence="5">
    <location>
        <begin position="278"/>
        <end position="288"/>
    </location>
</feature>
<keyword evidence="2" id="KW-0677">Repeat</keyword>
<feature type="domain" description="SRCR" evidence="7">
    <location>
        <begin position="319"/>
        <end position="425"/>
    </location>
</feature>
<sequence>MVPGCSFLFAALFLLCSLPEETHAQCVAANYTGCCTAYPCHGAGSSLCYCDASCYIYGDCCPDVASIGCVYLESSCVSAGFTSCCNTSTSSSCRGTGGNSTCYCDQSCYINNDCCPDINQTSCVQSNITETGSCVSAGFSGCCSYANNTSCRGHTPSGNLATCYCDAYCYIFGDCCTDVNATGCYSNSNVTIAPPTEPPSLPDGPPPIRLVGGNTAHEGRVELFIENQWGTICDDAWTSIDAEVVCRQLGFPSSGAVAVGLAHYGQGVGPIVLDNVACSGLETYITDCQNNGYYVHNCAHAEDAGVQCPAPHGSIQYPVRLVINDTIAIDEGRVEIFYNNTWGTICDDYWGYSDAQVVCRMLGFTGYVRAIAAPTGNIYSGNFTGKIWLSNVHCNGSESSIFDCHYAPLGNNNCTSANDASVICTNIPINPYPVRLSDGINDHSGRVEIFYNNEWGTVCDNHWTMNEANVVCRELGFPGAQDGGALGGSVSTAGNGHIWLSNINCQGNEMSRKFRLITRKKACCLRVSIPLSIYLNEKTSKILDIQEKVTATGLPTGWIQQPTNDDTLRNYGNEELNRTDHEMYFHFLKERKRAKTMTRLETSLLQPQTEIHIYLQSTLERVEILLADVFKALCELDPSKAMDADGAGTVWLNDVICTGTENTLFECSYSGFGIHTV</sequence>
<dbReference type="FunFam" id="3.10.250.10:FF:000001">
    <property type="entry name" value="Lysyl oxidase 4 isoform X1"/>
    <property type="match status" value="2"/>
</dbReference>
<evidence type="ECO:0000256" key="4">
    <source>
        <dbReference type="ARBA" id="ARBA00023180"/>
    </source>
</evidence>
<keyword evidence="3 5" id="KW-1015">Disulfide bond</keyword>